<sequence>MHLTASCTNSAVIISKAVSCEDCFPKNTECILEYSKCVPLPYKISSNPAREFTHQWAPSTDQGKVGLSCYYYMLLDYVWKPWLLPSTCCAIQQVPAWSQRLALHVRWGRIYVRHQKGGLSQKERASADSVAIRHLTFTAKGTIRAPFPTIYTRRGRTRAQNVLKDVARPDHGLFKPLWSSRSLCSHSRKVIERGRVSLRKPPAGEKATLI</sequence>
<comment type="caution">
    <text evidence="1">The sequence shown here is derived from an EMBL/GenBank/DDBJ whole genome shotgun (WGS) entry which is preliminary data.</text>
</comment>
<evidence type="ECO:0000313" key="2">
    <source>
        <dbReference type="Proteomes" id="UP000823561"/>
    </source>
</evidence>
<reference evidence="1" key="1">
    <citation type="submission" date="2020-10" db="EMBL/GenBank/DDBJ databases">
        <title>Chromosome-scale genome assembly of the Allis shad, Alosa alosa.</title>
        <authorList>
            <person name="Margot Z."/>
            <person name="Christophe K."/>
            <person name="Cabau C."/>
            <person name="Louis A."/>
            <person name="Berthelot C."/>
            <person name="Parey E."/>
            <person name="Roest Crollius H."/>
            <person name="Montfort J."/>
            <person name="Robinson-Rechavi M."/>
            <person name="Bucao C."/>
            <person name="Bouchez O."/>
            <person name="Gislard M."/>
            <person name="Lluch J."/>
            <person name="Milhes M."/>
            <person name="Lampietro C."/>
            <person name="Lopez Roques C."/>
            <person name="Donnadieu C."/>
            <person name="Braasch I."/>
            <person name="Desvignes T."/>
            <person name="Postlethwait J."/>
            <person name="Bobe J."/>
            <person name="Guiguen Y."/>
        </authorList>
    </citation>
    <scope>NUCLEOTIDE SEQUENCE</scope>
    <source>
        <strain evidence="1">M-15738</strain>
        <tissue evidence="1">Blood</tissue>
    </source>
</reference>
<protein>
    <submittedName>
        <fullName evidence="1">Uncharacterized protein</fullName>
    </submittedName>
</protein>
<dbReference type="Proteomes" id="UP000823561">
    <property type="component" value="Chromosome 7"/>
</dbReference>
<dbReference type="EMBL" id="JADWDJ010000007">
    <property type="protein sequence ID" value="KAG5278320.1"/>
    <property type="molecule type" value="Genomic_DNA"/>
</dbReference>
<organism evidence="1 2">
    <name type="scientific">Alosa alosa</name>
    <name type="common">allis shad</name>
    <dbReference type="NCBI Taxonomy" id="278164"/>
    <lineage>
        <taxon>Eukaryota</taxon>
        <taxon>Metazoa</taxon>
        <taxon>Chordata</taxon>
        <taxon>Craniata</taxon>
        <taxon>Vertebrata</taxon>
        <taxon>Euteleostomi</taxon>
        <taxon>Actinopterygii</taxon>
        <taxon>Neopterygii</taxon>
        <taxon>Teleostei</taxon>
        <taxon>Clupei</taxon>
        <taxon>Clupeiformes</taxon>
        <taxon>Clupeoidei</taxon>
        <taxon>Clupeidae</taxon>
        <taxon>Alosa</taxon>
    </lineage>
</organism>
<gene>
    <name evidence="1" type="ORF">AALO_G00097650</name>
</gene>
<keyword evidence="2" id="KW-1185">Reference proteome</keyword>
<name>A0AAV6GTW7_9TELE</name>
<evidence type="ECO:0000313" key="1">
    <source>
        <dbReference type="EMBL" id="KAG5278320.1"/>
    </source>
</evidence>
<accession>A0AAV6GTW7</accession>
<proteinExistence type="predicted"/>
<dbReference type="AlphaFoldDB" id="A0AAV6GTW7"/>